<dbReference type="InterPro" id="IPR016035">
    <property type="entry name" value="Acyl_Trfase/lysoPLipase"/>
</dbReference>
<dbReference type="SUPFAM" id="SSF55048">
    <property type="entry name" value="Probable ACP-binding domain of malonyl-CoA ACP transacylase"/>
    <property type="match status" value="1"/>
</dbReference>
<keyword evidence="2" id="KW-0597">Phosphoprotein</keyword>
<accession>A0A5S9IUS3</accession>
<dbReference type="SMART" id="SM00827">
    <property type="entry name" value="PKS_AT"/>
    <property type="match status" value="1"/>
</dbReference>
<dbReference type="InterPro" id="IPR032821">
    <property type="entry name" value="PKS_assoc"/>
</dbReference>
<dbReference type="SMART" id="SM00825">
    <property type="entry name" value="PKS_KS"/>
    <property type="match status" value="1"/>
</dbReference>
<evidence type="ECO:0000313" key="9">
    <source>
        <dbReference type="EMBL" id="BBM88304.1"/>
    </source>
</evidence>
<evidence type="ECO:0000313" key="10">
    <source>
        <dbReference type="Proteomes" id="UP000326354"/>
    </source>
</evidence>
<dbReference type="InterPro" id="IPR049551">
    <property type="entry name" value="PKS_DH_C"/>
</dbReference>
<feature type="region of interest" description="Disordered" evidence="5">
    <location>
        <begin position="945"/>
        <end position="992"/>
    </location>
</feature>
<feature type="domain" description="Ketosynthase family 3 (KS3)" evidence="7">
    <location>
        <begin position="7"/>
        <end position="464"/>
    </location>
</feature>
<proteinExistence type="predicted"/>
<feature type="compositionally biased region" description="Low complexity" evidence="5">
    <location>
        <begin position="1108"/>
        <end position="1117"/>
    </location>
</feature>
<dbReference type="InterPro" id="IPR018201">
    <property type="entry name" value="Ketoacyl_synth_AS"/>
</dbReference>
<dbReference type="PROSITE" id="PS52019">
    <property type="entry name" value="PKS_MFAS_DH"/>
    <property type="match status" value="1"/>
</dbReference>
<dbReference type="Pfam" id="PF00109">
    <property type="entry name" value="ketoacyl-synt"/>
    <property type="match status" value="1"/>
</dbReference>
<evidence type="ECO:0000256" key="2">
    <source>
        <dbReference type="ARBA" id="ARBA00022553"/>
    </source>
</evidence>
<evidence type="ECO:0000256" key="1">
    <source>
        <dbReference type="ARBA" id="ARBA00022450"/>
    </source>
</evidence>
<dbReference type="InterPro" id="IPR013968">
    <property type="entry name" value="PKS_KR"/>
</dbReference>
<evidence type="ECO:0000259" key="8">
    <source>
        <dbReference type="PROSITE" id="PS52019"/>
    </source>
</evidence>
<evidence type="ECO:0000256" key="4">
    <source>
        <dbReference type="PROSITE-ProRule" id="PRU01363"/>
    </source>
</evidence>
<dbReference type="InterPro" id="IPR036291">
    <property type="entry name" value="NAD(P)-bd_dom_sf"/>
</dbReference>
<dbReference type="InterPro" id="IPR057326">
    <property type="entry name" value="KR_dom"/>
</dbReference>
<name>A0A5S9IUS3_UABAM</name>
<dbReference type="InterPro" id="IPR042104">
    <property type="entry name" value="PKS_dehydratase_sf"/>
</dbReference>
<dbReference type="Gene3D" id="3.40.50.720">
    <property type="entry name" value="NAD(P)-binding Rossmann-like Domain"/>
    <property type="match status" value="1"/>
</dbReference>
<dbReference type="InterPro" id="IPR016036">
    <property type="entry name" value="Malonyl_transacylase_ACP-bd"/>
</dbReference>
<dbReference type="InterPro" id="IPR036736">
    <property type="entry name" value="ACP-like_sf"/>
</dbReference>
<dbReference type="SUPFAM" id="SSF51735">
    <property type="entry name" value="NAD(P)-binding Rossmann-fold domains"/>
    <property type="match status" value="1"/>
</dbReference>
<dbReference type="InterPro" id="IPR014031">
    <property type="entry name" value="Ketoacyl_synth_C"/>
</dbReference>
<dbReference type="GO" id="GO:0004315">
    <property type="term" value="F:3-oxoacyl-[acyl-carrier-protein] synthase activity"/>
    <property type="evidence" value="ECO:0007669"/>
    <property type="project" value="InterPro"/>
</dbReference>
<dbReference type="GO" id="GO:0006633">
    <property type="term" value="P:fatty acid biosynthetic process"/>
    <property type="evidence" value="ECO:0007669"/>
    <property type="project" value="InterPro"/>
</dbReference>
<feature type="domain" description="Carrier" evidence="6">
    <location>
        <begin position="1131"/>
        <end position="1211"/>
    </location>
</feature>
<keyword evidence="3" id="KW-0808">Transferase</keyword>
<dbReference type="SUPFAM" id="SSF53901">
    <property type="entry name" value="Thiolase-like"/>
    <property type="match status" value="1"/>
</dbReference>
<dbReference type="InterPro" id="IPR014043">
    <property type="entry name" value="Acyl_transferase_dom"/>
</dbReference>
<feature type="active site" description="Proton acceptor; for dehydratase activity" evidence="4">
    <location>
        <position position="2198"/>
    </location>
</feature>
<dbReference type="EMBL" id="AP019860">
    <property type="protein sequence ID" value="BBM88304.1"/>
    <property type="molecule type" value="Genomic_DNA"/>
</dbReference>
<dbReference type="InterPro" id="IPR052568">
    <property type="entry name" value="PKS-FAS_Synthase"/>
</dbReference>
<dbReference type="PROSITE" id="PS00606">
    <property type="entry name" value="KS3_1"/>
    <property type="match status" value="1"/>
</dbReference>
<feature type="compositionally biased region" description="Polar residues" evidence="5">
    <location>
        <begin position="1065"/>
        <end position="1075"/>
    </location>
</feature>
<feature type="domain" description="PKS/mFAS DH" evidence="8">
    <location>
        <begin position="2167"/>
        <end position="2452"/>
    </location>
</feature>
<dbReference type="Gene3D" id="3.40.47.10">
    <property type="match status" value="1"/>
</dbReference>
<sequence length="2459" mass="269236">MKSTDYVQPLAIVGMGCMFPKADNIDAYWNNIKNRVDAITDIPKTHWSIDDYFDKDPKKPDHTYAAKGGFISDVDFPPLDFGVLPNSVEATDTSQLLSMLVVEQALQDAGYGKNMKEFDRNRVSVILGVTGALELVVPLGARLGHPIWRKALKKYGIDNDIAEEIVQEIGDSYVGWQENSFPGLLGNVVAGRIANHFDFGGSNCVVDAACASSLSALHMASMELTSGASDMVITGGIDTFNSIFMYMCFSKTSALSPQGHAKPFDANGDGTILSEGLGIMVVKRLEDAERDGDKIYAVVKSIGSSSDGKGQAIYAPSDRGQAKAIKQSHKIAGVSPDTIELVEAHGTGTKVGDSIEANALIKVFEETKKKGTWCALGSVKSQIGHTKAAAGAAGVIKSALALYNKTLPPTMKITKPIPQLQTGNSPLYLNTKTRPWLPKNEHPRRAGVSSFGFGGSNFHCILEEYKGQRVCWDGETQILAFSGNTPQDIIAQLQNIPLEADWPQMRVFAGQQREKFRVKDHCRLTFVMNSTSNIRALKDAATQMFAKYPQKTNWQTPTGIFYGSGAAEKLGAVFCGQGSQYVGMFQNLAAQFPQMAQAIATMDENFQAFYENEAQKISDFIYPLSKFAENEILQDEQELKNTKIAQPAIGAVSLGLLKILQYFGIDPDIVAGHSYGELVALCAGNVLSEQDFCQLSLLRGKLMAASSEQSSSMLAVQSNLDEVAQTIEENNLQLAIANKNAPQQFVLSGITSEIERAAKIFKEKKIRNKKLAVSNAFHSPLMKNAQKPFLEKLNTMQMNKSSLPVFANSTGQEYPDSESEMREVLAQQIVKSVEFIDEINAMYTQGVRTFLEVGPGASLTGLIKSILGERDYNVFSLNANKNKELEGLGSGIAHLAALGHDVALSKWDENAHLRPVATKKKSGFAIPICGANYVKPKPERAVKLPKKQVKQQAPAIPKQGVARPKPTVQKESPVPSAKTRKKVVNSHRSTVATPLQERRVNAPLPGVVEQIQQNIVALQKIQQQNSELHRMYLENQDKSRASIQQLIAQQSNMFVGNVITNYDSGTANHESGATSHESRATSHESGATSHESRATSHESRVVQSKPQTKIASSTAAKTTRKAHTSVQKRSSQDKQVEKTLLEVIAEKTGYPTEMLEMSMELDSDLGIDSIKRVEIFSALQEQLPNAPEIQSQDLGSLKTLGDVVSFLSAGSDEKVVAAPKSANNDKVEKTLLEVIAEKTGYPTEMLEMSMELDSDLGIDSIKRVEIFSALQEQLPNAPEIQSQDLGSLKTLGDVVSFLSVSGEQVAVAPTSANNDKVEKTLLEVIAEKTGYPTEMLEMSMELDSDLGIDSIKRVEIFSALQEQLPNAPEIQSQDLGSLKTLGDVVSFLSVSGEQVAVAPTSANNDKVEKTLLEVIAEKTGYPTEMLEMSMELDSDLGIDSIKRVEIFSALQEQLPNAPEIQSQDLGSLKTLGDVVGFLSVSDEQVVASTTSVNNEEVEKTLLEVIAEKTGYPTDMLEMSMELDSDLGIDSIKRVEIFSALQEQLPHAPEIQSQDLGNLKTLGDVVGFLSVDHAPSTSSIPAGTSNKEVEKVLLEVIADKTGYPAEMLEMGMELDSDLGIDSIKRVEIFSALQEQLPNAPEIQSQDLGNLKKLGDVADFLCSGNNDVSTSPVPQTPVVTHNNKNRIERSILTLTALNEQNRKEISLAKGAKIVVTKDDNKLAASICQKLQALGYETVEKSLDEDCPNDLDALVIVAPVKGTDEFLAKSFAFLQKAQQLRDKSAAIFTTISRIDGAFGLIDADKGNPISGGLAGLLKTASHEWPNVHCKALDVAPGTPDLDSTIDKIVEEMFREGPLEVGIATKKYALQLQQASLAETRNEHTHLQQGDVVVISGGARGVTAEAAVSLGEKFRPTIVMLGRTQQQPIPQWFATHLSEGEVKKKILRESTKKLTPKELQQRYAALKSQIEIAANIKRIEKTGAKAQYYSVDIRDKNSIDKCLAEVKEKFGDIKGLVHGAGVIADDLIENKTLEQFTKVYETKVSGLQNIMECVDFASLKWMILFSSTTARFGRTGQLDYAVANEVLNKIAQQQACLYPSLRVLSINWGPWEGGMVTPALRKIFAKEGVGLIPLREGADYMVEELCTNSNKPVEITILGEFADVSKATSPHDNNKMQTSKSDLKVSFSRKLTIEDYPFLKSHVINNRAVVPMAMMIEWLGHGALHQNPGLSFVGFNNLRVLKGILLEKATTYNVSILAGKAKKHQGHFVVPVELRGEMGGREIVHASAEFLLATKLPKRSAALSFDNLPHYKRDSENIYRDILFHGTHFQGIRKIDGYLEQKIVGTAKPAPRPAEWLHNPLRSNWLTDPLVLDVSFQMMIVWTFEKYGLGSLPCYIAEYRQVQKSYPQSDTKVVIQITKDNKLQAIADMEFVDDHNELIAYVKGYECTMDTTLQNSFRSNQLI</sequence>
<evidence type="ECO:0000256" key="3">
    <source>
        <dbReference type="ARBA" id="ARBA00022679"/>
    </source>
</evidence>
<dbReference type="SUPFAM" id="SSF52151">
    <property type="entry name" value="FabD/lysophospholipase-like"/>
    <property type="match status" value="1"/>
</dbReference>
<dbReference type="InterPro" id="IPR001227">
    <property type="entry name" value="Ac_transferase_dom_sf"/>
</dbReference>
<organism evidence="9 10">
    <name type="scientific">Uabimicrobium amorphum</name>
    <dbReference type="NCBI Taxonomy" id="2596890"/>
    <lineage>
        <taxon>Bacteria</taxon>
        <taxon>Pseudomonadati</taxon>
        <taxon>Planctomycetota</taxon>
        <taxon>Candidatus Uabimicrobiia</taxon>
        <taxon>Candidatus Uabimicrobiales</taxon>
        <taxon>Candidatus Uabimicrobiaceae</taxon>
        <taxon>Candidatus Uabimicrobium</taxon>
    </lineage>
</organism>
<dbReference type="InterPro" id="IPR009081">
    <property type="entry name" value="PP-bd_ACP"/>
</dbReference>
<keyword evidence="1" id="KW-0596">Phosphopantetheine</keyword>
<dbReference type="Pfam" id="PF08659">
    <property type="entry name" value="KR"/>
    <property type="match status" value="1"/>
</dbReference>
<dbReference type="PROSITE" id="PS52004">
    <property type="entry name" value="KS3_2"/>
    <property type="match status" value="1"/>
</dbReference>
<keyword evidence="10" id="KW-1185">Reference proteome</keyword>
<dbReference type="CDD" id="cd08953">
    <property type="entry name" value="KR_2_SDR_x"/>
    <property type="match status" value="1"/>
</dbReference>
<evidence type="ECO:0000256" key="5">
    <source>
        <dbReference type="SAM" id="MobiDB-lite"/>
    </source>
</evidence>
<dbReference type="PROSITE" id="PS50075">
    <property type="entry name" value="CARRIER"/>
    <property type="match status" value="6"/>
</dbReference>
<dbReference type="PANTHER" id="PTHR43074:SF1">
    <property type="entry name" value="BETA-KETOACYL SYNTHASE FAMILY PROTEIN-RELATED"/>
    <property type="match status" value="1"/>
</dbReference>
<dbReference type="Gene3D" id="3.40.366.10">
    <property type="entry name" value="Malonyl-Coenzyme A Acyl Carrier Protein, domain 2"/>
    <property type="match status" value="1"/>
</dbReference>
<reference evidence="9 10" key="1">
    <citation type="submission" date="2019-08" db="EMBL/GenBank/DDBJ databases">
        <title>Complete genome sequence of Candidatus Uab amorphum.</title>
        <authorList>
            <person name="Shiratori T."/>
            <person name="Suzuki S."/>
            <person name="Kakizawa Y."/>
            <person name="Ishida K."/>
        </authorList>
    </citation>
    <scope>NUCLEOTIDE SEQUENCE [LARGE SCALE GENOMIC DNA]</scope>
    <source>
        <strain evidence="9 10">SRT547</strain>
    </source>
</reference>
<feature type="active site" description="Proton donor; for dehydratase activity" evidence="4">
    <location>
        <position position="2369"/>
    </location>
</feature>
<dbReference type="InterPro" id="IPR020841">
    <property type="entry name" value="PKS_Beta-ketoAc_synthase_dom"/>
</dbReference>
<feature type="domain" description="Carrier" evidence="6">
    <location>
        <begin position="1583"/>
        <end position="1663"/>
    </location>
</feature>
<dbReference type="CDD" id="cd00833">
    <property type="entry name" value="PKS"/>
    <property type="match status" value="1"/>
</dbReference>
<dbReference type="KEGG" id="uam:UABAM_06725"/>
<protein>
    <submittedName>
        <fullName evidence="9">Type I polyketide synthase</fullName>
    </submittedName>
</protein>
<feature type="region of interest" description="C-terminal hotdog fold" evidence="4">
    <location>
        <begin position="2306"/>
        <end position="2452"/>
    </location>
</feature>
<evidence type="ECO:0000259" key="7">
    <source>
        <dbReference type="PROSITE" id="PS52004"/>
    </source>
</evidence>
<feature type="domain" description="Carrier" evidence="6">
    <location>
        <begin position="1402"/>
        <end position="1482"/>
    </location>
</feature>
<feature type="domain" description="Carrier" evidence="6">
    <location>
        <begin position="1222"/>
        <end position="1302"/>
    </location>
</feature>
<dbReference type="OrthoDB" id="219272at2"/>
<feature type="compositionally biased region" description="Basic and acidic residues" evidence="5">
    <location>
        <begin position="1090"/>
        <end position="1100"/>
    </location>
</feature>
<dbReference type="Pfam" id="PF00550">
    <property type="entry name" value="PP-binding"/>
    <property type="match status" value="6"/>
</dbReference>
<feature type="region of interest" description="N-terminal hotdog fold" evidence="4">
    <location>
        <begin position="2167"/>
        <end position="2293"/>
    </location>
</feature>
<dbReference type="InterPro" id="IPR049900">
    <property type="entry name" value="PKS_mFAS_DH"/>
</dbReference>
<dbReference type="InterPro" id="IPR014030">
    <property type="entry name" value="Ketoacyl_synth_N"/>
</dbReference>
<dbReference type="InterPro" id="IPR016039">
    <property type="entry name" value="Thiolase-like"/>
</dbReference>
<dbReference type="Pfam" id="PF14765">
    <property type="entry name" value="PS-DH"/>
    <property type="match status" value="1"/>
</dbReference>
<feature type="domain" description="Carrier" evidence="6">
    <location>
        <begin position="1312"/>
        <end position="1392"/>
    </location>
</feature>
<dbReference type="Pfam" id="PF02801">
    <property type="entry name" value="Ketoacyl-synt_C"/>
    <property type="match status" value="1"/>
</dbReference>
<evidence type="ECO:0000259" key="6">
    <source>
        <dbReference type="PROSITE" id="PS50075"/>
    </source>
</evidence>
<dbReference type="RefSeq" id="WP_152021921.1">
    <property type="nucleotide sequence ID" value="NZ_AP019860.1"/>
</dbReference>
<gene>
    <name evidence="9" type="ORF">UABAM_06725</name>
</gene>
<dbReference type="PROSITE" id="PS51257">
    <property type="entry name" value="PROKAR_LIPOPROTEIN"/>
    <property type="match status" value="1"/>
</dbReference>
<dbReference type="Proteomes" id="UP000326354">
    <property type="component" value="Chromosome"/>
</dbReference>
<dbReference type="Pfam" id="PF16197">
    <property type="entry name" value="KAsynt_C_assoc"/>
    <property type="match status" value="1"/>
</dbReference>
<dbReference type="SMART" id="SM00822">
    <property type="entry name" value="PKS_KR"/>
    <property type="match status" value="1"/>
</dbReference>
<dbReference type="SUPFAM" id="SSF47336">
    <property type="entry name" value="ACP-like"/>
    <property type="match status" value="6"/>
</dbReference>
<dbReference type="Gene3D" id="3.10.129.110">
    <property type="entry name" value="Polyketide synthase dehydratase"/>
    <property type="match status" value="1"/>
</dbReference>
<feature type="domain" description="Carrier" evidence="6">
    <location>
        <begin position="1492"/>
        <end position="1572"/>
    </location>
</feature>
<dbReference type="PANTHER" id="PTHR43074">
    <property type="entry name" value="OMEGA-3 POLYUNSATURATED FATTY ACID SYNTHASE PFAB-RELATED"/>
    <property type="match status" value="1"/>
</dbReference>
<dbReference type="Pfam" id="PF00698">
    <property type="entry name" value="Acyl_transf_1"/>
    <property type="match status" value="1"/>
</dbReference>
<feature type="region of interest" description="Disordered" evidence="5">
    <location>
        <begin position="1065"/>
        <end position="1134"/>
    </location>
</feature>
<dbReference type="Gene3D" id="1.10.1200.10">
    <property type="entry name" value="ACP-like"/>
    <property type="match status" value="6"/>
</dbReference>